<dbReference type="AlphaFoldDB" id="A0A7K8QSI1"/>
<dbReference type="GO" id="GO:0002729">
    <property type="term" value="P:positive regulation of natural killer cell cytokine production"/>
    <property type="evidence" value="ECO:0007669"/>
    <property type="project" value="InterPro"/>
</dbReference>
<evidence type="ECO:0000313" key="2">
    <source>
        <dbReference type="Proteomes" id="UP000567624"/>
    </source>
</evidence>
<feature type="non-terminal residue" evidence="1">
    <location>
        <position position="1"/>
    </location>
</feature>
<organism evidence="1 2">
    <name type="scientific">Smithornis capensis</name>
    <dbReference type="NCBI Taxonomy" id="363769"/>
    <lineage>
        <taxon>Eukaryota</taxon>
        <taxon>Metazoa</taxon>
        <taxon>Chordata</taxon>
        <taxon>Craniata</taxon>
        <taxon>Vertebrata</taxon>
        <taxon>Euteleostomi</taxon>
        <taxon>Archelosauria</taxon>
        <taxon>Archosauria</taxon>
        <taxon>Dinosauria</taxon>
        <taxon>Saurischia</taxon>
        <taxon>Theropoda</taxon>
        <taxon>Coelurosauria</taxon>
        <taxon>Aves</taxon>
        <taxon>Neognathae</taxon>
        <taxon>Neoaves</taxon>
        <taxon>Telluraves</taxon>
        <taxon>Australaves</taxon>
        <taxon>Passeriformes</taxon>
        <taxon>Eurylaimidae</taxon>
        <taxon>Smithornis</taxon>
    </lineage>
</organism>
<evidence type="ECO:0000313" key="1">
    <source>
        <dbReference type="EMBL" id="NXF08579.1"/>
    </source>
</evidence>
<feature type="non-terminal residue" evidence="1">
    <location>
        <position position="200"/>
    </location>
</feature>
<dbReference type="PANTHER" id="PTHR47011:SF1">
    <property type="entry name" value="CD226 ANTIGEN"/>
    <property type="match status" value="1"/>
</dbReference>
<dbReference type="InterPro" id="IPR042842">
    <property type="entry name" value="CD226"/>
</dbReference>
<comment type="caution">
    <text evidence="1">The sequence shown here is derived from an EMBL/GenBank/DDBJ whole genome shotgun (WGS) entry which is preliminary data.</text>
</comment>
<reference evidence="1 2" key="1">
    <citation type="submission" date="2019-09" db="EMBL/GenBank/DDBJ databases">
        <title>Bird 10,000 Genomes (B10K) Project - Family phase.</title>
        <authorList>
            <person name="Zhang G."/>
        </authorList>
    </citation>
    <scope>NUCLEOTIDE SEQUENCE [LARGE SCALE GENOMIC DNA]</scope>
    <source>
        <strain evidence="1">B10K-CU-031-20</strain>
    </source>
</reference>
<dbReference type="GO" id="GO:0009897">
    <property type="term" value="C:external side of plasma membrane"/>
    <property type="evidence" value="ECO:0007669"/>
    <property type="project" value="TreeGrafter"/>
</dbReference>
<sequence>KVKLQCIYPKIAVIIQIPWMKLHVTHKENTAVLFPIYGIHRKDKYNGRIYFKKSRADKSLSFMKSTLENYYLYICFIVTSPDRILWFSTDAFKVSEKQNIPLFTKAGGNVAFTHPYKIGNSVQPELCERIKADWVDIVAFCNSSGKQSFGSDFKGHVLIRDCSDQSDSGFVFQNITTSSFATYCCVASGRNKTYVMISTM</sequence>
<protein>
    <submittedName>
        <fullName evidence="1">CD226 protein</fullName>
    </submittedName>
</protein>
<keyword evidence="2" id="KW-1185">Reference proteome</keyword>
<name>A0A7K8QSI1_9PASS</name>
<accession>A0A7K8QSI1</accession>
<dbReference type="PANTHER" id="PTHR47011">
    <property type="entry name" value="CD226 ANTIGEN"/>
    <property type="match status" value="1"/>
</dbReference>
<gene>
    <name evidence="1" type="primary">Cd226</name>
    <name evidence="1" type="ORF">SMICAP_R10090</name>
</gene>
<dbReference type="EMBL" id="VWYW01000298">
    <property type="protein sequence ID" value="NXF08579.1"/>
    <property type="molecule type" value="Genomic_DNA"/>
</dbReference>
<dbReference type="Proteomes" id="UP000567624">
    <property type="component" value="Unassembled WGS sequence"/>
</dbReference>
<dbReference type="InterPro" id="IPR013783">
    <property type="entry name" value="Ig-like_fold"/>
</dbReference>
<dbReference type="GO" id="GO:0002891">
    <property type="term" value="P:positive regulation of immunoglobulin mediated immune response"/>
    <property type="evidence" value="ECO:0007669"/>
    <property type="project" value="TreeGrafter"/>
</dbReference>
<dbReference type="GO" id="GO:0050839">
    <property type="term" value="F:cell adhesion molecule binding"/>
    <property type="evidence" value="ECO:0007669"/>
    <property type="project" value="TreeGrafter"/>
</dbReference>
<dbReference type="Gene3D" id="2.60.40.10">
    <property type="entry name" value="Immunoglobulins"/>
    <property type="match status" value="1"/>
</dbReference>
<proteinExistence type="predicted"/>